<dbReference type="PANTHER" id="PTHR39426">
    <property type="entry name" value="HOMOLOGY TO DEATH-ON-CURING PROTEIN OF PHAGE P1"/>
    <property type="match status" value="1"/>
</dbReference>
<dbReference type="NCBIfam" id="TIGR01550">
    <property type="entry name" value="DOC_P1"/>
    <property type="match status" value="1"/>
</dbReference>
<dbReference type="Proteomes" id="UP000315471">
    <property type="component" value="Unassembled WGS sequence"/>
</dbReference>
<evidence type="ECO:0000313" key="3">
    <source>
        <dbReference type="Proteomes" id="UP000315471"/>
    </source>
</evidence>
<evidence type="ECO:0000259" key="1">
    <source>
        <dbReference type="PROSITE" id="PS51459"/>
    </source>
</evidence>
<dbReference type="OrthoDB" id="9802752at2"/>
<organism evidence="2 3">
    <name type="scientific">Novipirellula aureliae</name>
    <dbReference type="NCBI Taxonomy" id="2527966"/>
    <lineage>
        <taxon>Bacteria</taxon>
        <taxon>Pseudomonadati</taxon>
        <taxon>Planctomycetota</taxon>
        <taxon>Planctomycetia</taxon>
        <taxon>Pirellulales</taxon>
        <taxon>Pirellulaceae</taxon>
        <taxon>Novipirellula</taxon>
    </lineage>
</organism>
<feature type="domain" description="Fido" evidence="1">
    <location>
        <begin position="8"/>
        <end position="126"/>
    </location>
</feature>
<evidence type="ECO:0000313" key="2">
    <source>
        <dbReference type="EMBL" id="TWU35375.1"/>
    </source>
</evidence>
<dbReference type="PIRSF" id="PIRSF018297">
    <property type="entry name" value="Doc"/>
    <property type="match status" value="1"/>
</dbReference>
<proteinExistence type="predicted"/>
<dbReference type="InterPro" id="IPR053737">
    <property type="entry name" value="Type_II_TA_Toxin"/>
</dbReference>
<comment type="caution">
    <text evidence="2">The sequence shown here is derived from an EMBL/GenBank/DDBJ whole genome shotgun (WGS) entry which is preliminary data.</text>
</comment>
<dbReference type="InterPro" id="IPR036597">
    <property type="entry name" value="Fido-like_dom_sf"/>
</dbReference>
<dbReference type="SUPFAM" id="SSF140931">
    <property type="entry name" value="Fic-like"/>
    <property type="match status" value="1"/>
</dbReference>
<keyword evidence="3" id="KW-1185">Reference proteome</keyword>
<name>A0A5C6DGS0_9BACT</name>
<sequence>MVDGILFLEVDDVLESHAFQVQTYGGDDGLRDAGLLESAIAQPQASFGGDLLHVFPFEMAAAYLFHLVMNHPFVDDNKRVGLEAALIFLEINEVAIEATDEELVQIVLDTTSSKVTKQDIAKFFESHHVSTD</sequence>
<dbReference type="Pfam" id="PF02661">
    <property type="entry name" value="Fic"/>
    <property type="match status" value="1"/>
</dbReference>
<dbReference type="InterPro" id="IPR003812">
    <property type="entry name" value="Fido"/>
</dbReference>
<dbReference type="GO" id="GO:0016301">
    <property type="term" value="F:kinase activity"/>
    <property type="evidence" value="ECO:0007669"/>
    <property type="project" value="InterPro"/>
</dbReference>
<dbReference type="InterPro" id="IPR006440">
    <property type="entry name" value="Doc"/>
</dbReference>
<protein>
    <submittedName>
        <fullName evidence="2">Toxin Doc</fullName>
    </submittedName>
</protein>
<dbReference type="AlphaFoldDB" id="A0A5C6DGS0"/>
<dbReference type="PANTHER" id="PTHR39426:SF1">
    <property type="entry name" value="HOMOLOGY TO DEATH-ON-CURING PROTEIN OF PHAGE P1"/>
    <property type="match status" value="1"/>
</dbReference>
<accession>A0A5C6DGS0</accession>
<gene>
    <name evidence="2" type="primary">doc</name>
    <name evidence="2" type="ORF">Q31b_54710</name>
</gene>
<dbReference type="RefSeq" id="WP_146602539.1">
    <property type="nucleotide sequence ID" value="NZ_SJPY01000010.1"/>
</dbReference>
<dbReference type="Gene3D" id="1.20.120.1870">
    <property type="entry name" value="Fic/DOC protein, Fido domain"/>
    <property type="match status" value="1"/>
</dbReference>
<dbReference type="PROSITE" id="PS51459">
    <property type="entry name" value="FIDO"/>
    <property type="match status" value="1"/>
</dbReference>
<dbReference type="EMBL" id="SJPY01000010">
    <property type="protein sequence ID" value="TWU35375.1"/>
    <property type="molecule type" value="Genomic_DNA"/>
</dbReference>
<reference evidence="2 3" key="1">
    <citation type="submission" date="2019-02" db="EMBL/GenBank/DDBJ databases">
        <title>Deep-cultivation of Planctomycetes and their phenomic and genomic characterization uncovers novel biology.</title>
        <authorList>
            <person name="Wiegand S."/>
            <person name="Jogler M."/>
            <person name="Boedeker C."/>
            <person name="Pinto D."/>
            <person name="Vollmers J."/>
            <person name="Rivas-Marin E."/>
            <person name="Kohn T."/>
            <person name="Peeters S.H."/>
            <person name="Heuer A."/>
            <person name="Rast P."/>
            <person name="Oberbeckmann S."/>
            <person name="Bunk B."/>
            <person name="Jeske O."/>
            <person name="Meyerdierks A."/>
            <person name="Storesund J.E."/>
            <person name="Kallscheuer N."/>
            <person name="Luecker S."/>
            <person name="Lage O.M."/>
            <person name="Pohl T."/>
            <person name="Merkel B.J."/>
            <person name="Hornburger P."/>
            <person name="Mueller R.-W."/>
            <person name="Bruemmer F."/>
            <person name="Labrenz M."/>
            <person name="Spormann A.M."/>
            <person name="Op Den Camp H."/>
            <person name="Overmann J."/>
            <person name="Amann R."/>
            <person name="Jetten M.S.M."/>
            <person name="Mascher T."/>
            <person name="Medema M.H."/>
            <person name="Devos D.P."/>
            <person name="Kaster A.-K."/>
            <person name="Ovreas L."/>
            <person name="Rohde M."/>
            <person name="Galperin M.Y."/>
            <person name="Jogler C."/>
        </authorList>
    </citation>
    <scope>NUCLEOTIDE SEQUENCE [LARGE SCALE GENOMIC DNA]</scope>
    <source>
        <strain evidence="2 3">Q31b</strain>
    </source>
</reference>